<dbReference type="Proteomes" id="UP000052979">
    <property type="component" value="Unassembled WGS sequence"/>
</dbReference>
<evidence type="ECO:0008006" key="3">
    <source>
        <dbReference type="Google" id="ProtNLM"/>
    </source>
</evidence>
<comment type="caution">
    <text evidence="1">The sequence shown here is derived from an EMBL/GenBank/DDBJ whole genome shotgun (WGS) entry which is preliminary data.</text>
</comment>
<reference evidence="1 2" key="1">
    <citation type="submission" date="2015-04" db="EMBL/GenBank/DDBJ databases">
        <title>Draft genome sequence of Rathayibacter toxicus strain FH-142 (AKA 70134 or CS 32), a Western Australian isolate.</title>
        <authorList>
            <consortium name="Consortium for Microbial Forensics and Genomics (microFORGE)"/>
            <person name="Knight B.M."/>
            <person name="Roberts D.P."/>
            <person name="Lin D."/>
            <person name="Hari K."/>
            <person name="Fletcher J."/>
            <person name="Melcher U."/>
            <person name="Blagden T."/>
            <person name="Luster D.G."/>
            <person name="Sechler A.J."/>
            <person name="Schneider W.L."/>
            <person name="Winegar R.A."/>
        </authorList>
    </citation>
    <scope>NUCLEOTIDE SEQUENCE [LARGE SCALE GENOMIC DNA]</scope>
    <source>
        <strain evidence="1 2">FH142</strain>
    </source>
</reference>
<sequence length="147" mass="16680">MSKTFEELISNLFSDLVSVSLEYAGKSATDIFIYASLEEGVFFDPFFANGTEVMTRSKLSGVDTSIDRQQLLVDYGTTQLSQFVKDCANFTNPTPTEIRLHYVVATGKTDVDLEYVPQWSDTPDISFHDRSRKWQEEARVMLAQRSV</sequence>
<dbReference type="KEGG" id="rtc:APU90_05005"/>
<keyword evidence="2" id="KW-1185">Reference proteome</keyword>
<evidence type="ECO:0000313" key="1">
    <source>
        <dbReference type="EMBL" id="KKM45994.1"/>
    </source>
</evidence>
<dbReference type="KEGG" id="rtx:TI83_01485"/>
<name>A0A0C5BDH5_9MICO</name>
<evidence type="ECO:0000313" key="2">
    <source>
        <dbReference type="Proteomes" id="UP000052979"/>
    </source>
</evidence>
<organism evidence="1 2">
    <name type="scientific">Rathayibacter toxicus</name>
    <dbReference type="NCBI Taxonomy" id="145458"/>
    <lineage>
        <taxon>Bacteria</taxon>
        <taxon>Bacillati</taxon>
        <taxon>Actinomycetota</taxon>
        <taxon>Actinomycetes</taxon>
        <taxon>Micrococcales</taxon>
        <taxon>Microbacteriaceae</taxon>
        <taxon>Rathayibacter</taxon>
    </lineage>
</organism>
<accession>A0A0C5BDH5</accession>
<dbReference type="EMBL" id="LBFI01000024">
    <property type="protein sequence ID" value="KKM45994.1"/>
    <property type="molecule type" value="Genomic_DNA"/>
</dbReference>
<gene>
    <name evidence="1" type="ORF">VT73_02500</name>
</gene>
<dbReference type="PATRIC" id="fig|145458.7.peg.360"/>
<protein>
    <recommendedName>
        <fullName evidence="3">DUF600 domain-containing protein</fullName>
    </recommendedName>
</protein>
<dbReference type="AlphaFoldDB" id="A0A0C5BDH5"/>
<proteinExistence type="predicted"/>